<dbReference type="EMBL" id="JBHSNW010000024">
    <property type="protein sequence ID" value="MFC5820395.1"/>
    <property type="molecule type" value="Genomic_DNA"/>
</dbReference>
<keyword evidence="1" id="KW-1133">Transmembrane helix</keyword>
<feature type="transmembrane region" description="Helical" evidence="1">
    <location>
        <begin position="12"/>
        <end position="33"/>
    </location>
</feature>
<comment type="caution">
    <text evidence="2">The sequence shown here is derived from an EMBL/GenBank/DDBJ whole genome shotgun (WGS) entry which is preliminary data.</text>
</comment>
<keyword evidence="1" id="KW-0472">Membrane</keyword>
<organism evidence="2 3">
    <name type="scientific">Nonomuraea harbinensis</name>
    <dbReference type="NCBI Taxonomy" id="1286938"/>
    <lineage>
        <taxon>Bacteria</taxon>
        <taxon>Bacillati</taxon>
        <taxon>Actinomycetota</taxon>
        <taxon>Actinomycetes</taxon>
        <taxon>Streptosporangiales</taxon>
        <taxon>Streptosporangiaceae</taxon>
        <taxon>Nonomuraea</taxon>
    </lineage>
</organism>
<evidence type="ECO:0000256" key="1">
    <source>
        <dbReference type="SAM" id="Phobius"/>
    </source>
</evidence>
<name>A0ABW1C5W1_9ACTN</name>
<protein>
    <submittedName>
        <fullName evidence="2">Uncharacterized protein</fullName>
    </submittedName>
</protein>
<accession>A0ABW1C5W1</accession>
<dbReference type="Proteomes" id="UP001596096">
    <property type="component" value="Unassembled WGS sequence"/>
</dbReference>
<evidence type="ECO:0000313" key="3">
    <source>
        <dbReference type="Proteomes" id="UP001596096"/>
    </source>
</evidence>
<keyword evidence="1" id="KW-0812">Transmembrane</keyword>
<dbReference type="RefSeq" id="WP_219545454.1">
    <property type="nucleotide sequence ID" value="NZ_JAHKRN010000016.1"/>
</dbReference>
<reference evidence="3" key="1">
    <citation type="journal article" date="2019" name="Int. J. Syst. Evol. Microbiol.">
        <title>The Global Catalogue of Microorganisms (GCM) 10K type strain sequencing project: providing services to taxonomists for standard genome sequencing and annotation.</title>
        <authorList>
            <consortium name="The Broad Institute Genomics Platform"/>
            <consortium name="The Broad Institute Genome Sequencing Center for Infectious Disease"/>
            <person name="Wu L."/>
            <person name="Ma J."/>
        </authorList>
    </citation>
    <scope>NUCLEOTIDE SEQUENCE [LARGE SCALE GENOMIC DNA]</scope>
    <source>
        <strain evidence="3">CGMCC 4.7106</strain>
    </source>
</reference>
<sequence length="121" mass="12948">MSDTPANDGRGTVGVFLVLAAALTIAWATGSWLGKMFDWTHQGFASAGRRAHHLRPDVLVAWRRPGHDLAALAPARFDSHLREKIDLLEAGRKQIAQLTAAGRLLSRSTPGDRGVRAGGGD</sequence>
<keyword evidence="3" id="KW-1185">Reference proteome</keyword>
<gene>
    <name evidence="2" type="ORF">ACFPUY_35290</name>
</gene>
<proteinExistence type="predicted"/>
<evidence type="ECO:0000313" key="2">
    <source>
        <dbReference type="EMBL" id="MFC5820395.1"/>
    </source>
</evidence>